<sequence length="502" mass="54192">MLYRGGSARGLLRDVRLSPSCSLCIPVRRPTPTLDSSAKTSHFFRTTTPTRAASQWPDANDKQAQKQQPQPPLPVSQLLAREALLNKLSLLTPAQITTLLSTPADALPSSPTSRSSGRRRIPRRLVTVIVVLVATVTGYNTGVNLVNESVLRSFVPGPVEWGDSDDDLDEAGNDGQGGRKTEGLSVGDRYLAPNVRAITAWDLSNWYPITGTILPTSFDELYPPPITVFDHTYNSADPDAGLVPSNWAAHAVPVAAVTREEAARTGEPLIFPPPDNPYQRHHYVARTLGTKNALGSVYQVYRDARTDQLSLLVRFGGALSGLLPDVVHSGAVATVMEEAMARVAGRRLLVPGPHGEGKSCAVPSTAYLEIDHLDVLYPKDMVVVRMAPASAEWVATREARLRGGKKWVAPDSGGNPGPRFAPDALDEFLYPTAFRKDDGKQASGATTATTTPEDDKDVAATSRKVWITAKMVKADTGDVVCEATGLYVVPKGTEPKQMNPYW</sequence>
<dbReference type="Proteomes" id="UP000272025">
    <property type="component" value="Unassembled WGS sequence"/>
</dbReference>
<gene>
    <name evidence="2" type="ORF">SODALDRAFT_329622</name>
</gene>
<dbReference type="GeneID" id="39579474"/>
<feature type="region of interest" description="Disordered" evidence="1">
    <location>
        <begin position="437"/>
        <end position="458"/>
    </location>
</feature>
<protein>
    <submittedName>
        <fullName evidence="2">Uncharacterized protein</fullName>
    </submittedName>
</protein>
<organism evidence="2 3">
    <name type="scientific">Sodiomyces alkalinus (strain CBS 110278 / VKM F-3762 / F11)</name>
    <name type="common">Alkaliphilic filamentous fungus</name>
    <dbReference type="NCBI Taxonomy" id="1314773"/>
    <lineage>
        <taxon>Eukaryota</taxon>
        <taxon>Fungi</taxon>
        <taxon>Dikarya</taxon>
        <taxon>Ascomycota</taxon>
        <taxon>Pezizomycotina</taxon>
        <taxon>Sordariomycetes</taxon>
        <taxon>Hypocreomycetidae</taxon>
        <taxon>Glomerellales</taxon>
        <taxon>Plectosphaerellaceae</taxon>
        <taxon>Sodiomyces</taxon>
    </lineage>
</organism>
<dbReference type="Gene3D" id="3.10.129.10">
    <property type="entry name" value="Hotdog Thioesterase"/>
    <property type="match status" value="1"/>
</dbReference>
<feature type="region of interest" description="Disordered" evidence="1">
    <location>
        <begin position="161"/>
        <end position="184"/>
    </location>
</feature>
<keyword evidence="3" id="KW-1185">Reference proteome</keyword>
<name>A0A3N2PJR1_SODAK</name>
<dbReference type="RefSeq" id="XP_028462555.1">
    <property type="nucleotide sequence ID" value="XM_028610996.1"/>
</dbReference>
<dbReference type="EMBL" id="ML119066">
    <property type="protein sequence ID" value="ROT34749.1"/>
    <property type="molecule type" value="Genomic_DNA"/>
</dbReference>
<dbReference type="InterPro" id="IPR052061">
    <property type="entry name" value="PTE-AB_protein"/>
</dbReference>
<evidence type="ECO:0000256" key="1">
    <source>
        <dbReference type="SAM" id="MobiDB-lite"/>
    </source>
</evidence>
<accession>A0A3N2PJR1</accession>
<evidence type="ECO:0000313" key="2">
    <source>
        <dbReference type="EMBL" id="ROT34749.1"/>
    </source>
</evidence>
<dbReference type="SUPFAM" id="SSF54637">
    <property type="entry name" value="Thioesterase/thiol ester dehydrase-isomerase"/>
    <property type="match status" value="1"/>
</dbReference>
<dbReference type="OrthoDB" id="506431at2759"/>
<reference evidence="2 3" key="1">
    <citation type="journal article" date="2018" name="Mol. Ecol.">
        <title>The obligate alkalophilic soda-lake fungus Sodiomyces alkalinus has shifted to a protein diet.</title>
        <authorList>
            <person name="Grum-Grzhimaylo A.A."/>
            <person name="Falkoski D.L."/>
            <person name="van den Heuvel J."/>
            <person name="Valero-Jimenez C.A."/>
            <person name="Min B."/>
            <person name="Choi I.G."/>
            <person name="Lipzen A."/>
            <person name="Daum C.G."/>
            <person name="Aanen D.K."/>
            <person name="Tsang A."/>
            <person name="Henrissat B."/>
            <person name="Bilanenko E.N."/>
            <person name="de Vries R.P."/>
            <person name="van Kan J.A.L."/>
            <person name="Grigoriev I.V."/>
            <person name="Debets A.J.M."/>
        </authorList>
    </citation>
    <scope>NUCLEOTIDE SEQUENCE [LARGE SCALE GENOMIC DNA]</scope>
    <source>
        <strain evidence="2 3">F11</strain>
    </source>
</reference>
<dbReference type="PANTHER" id="PTHR47260:SF1">
    <property type="entry name" value="UPF0644 PROTEIN PB2B4.06"/>
    <property type="match status" value="1"/>
</dbReference>
<dbReference type="PANTHER" id="PTHR47260">
    <property type="entry name" value="UPF0644 PROTEIN PB2B4.06"/>
    <property type="match status" value="1"/>
</dbReference>
<dbReference type="AlphaFoldDB" id="A0A3N2PJR1"/>
<feature type="region of interest" description="Disordered" evidence="1">
    <location>
        <begin position="28"/>
        <end position="72"/>
    </location>
</feature>
<dbReference type="InterPro" id="IPR029069">
    <property type="entry name" value="HotDog_dom_sf"/>
</dbReference>
<feature type="compositionally biased region" description="Polar residues" evidence="1">
    <location>
        <begin position="33"/>
        <end position="53"/>
    </location>
</feature>
<evidence type="ECO:0000313" key="3">
    <source>
        <dbReference type="Proteomes" id="UP000272025"/>
    </source>
</evidence>
<feature type="compositionally biased region" description="Acidic residues" evidence="1">
    <location>
        <begin position="162"/>
        <end position="172"/>
    </location>
</feature>
<proteinExistence type="predicted"/>